<protein>
    <recommendedName>
        <fullName evidence="2">Fibronectin type-III domain-containing protein</fullName>
    </recommendedName>
</protein>
<dbReference type="Pfam" id="PF18998">
    <property type="entry name" value="Flg_new_2"/>
    <property type="match status" value="1"/>
</dbReference>
<dbReference type="InterPro" id="IPR013783">
    <property type="entry name" value="Ig-like_fold"/>
</dbReference>
<dbReference type="AlphaFoldDB" id="A0A1F4RLH2"/>
<feature type="compositionally biased region" description="Pro residues" evidence="1">
    <location>
        <begin position="750"/>
        <end position="766"/>
    </location>
</feature>
<accession>A0A1F4RLH2</accession>
<dbReference type="SUPFAM" id="SSF82215">
    <property type="entry name" value="C-terminal autoproteolytic domain of nucleoporin nup98"/>
    <property type="match status" value="1"/>
</dbReference>
<dbReference type="InterPro" id="IPR012334">
    <property type="entry name" value="Pectin_lyas_fold"/>
</dbReference>
<evidence type="ECO:0000259" key="2">
    <source>
        <dbReference type="PROSITE" id="PS50853"/>
    </source>
</evidence>
<dbReference type="InterPro" id="IPR003961">
    <property type="entry name" value="FN3_dom"/>
</dbReference>
<dbReference type="Proteomes" id="UP000179095">
    <property type="component" value="Unassembled WGS sequence"/>
</dbReference>
<reference evidence="3 4" key="1">
    <citation type="journal article" date="2016" name="Nat. Commun.">
        <title>Thousands of microbial genomes shed light on interconnected biogeochemical processes in an aquifer system.</title>
        <authorList>
            <person name="Anantharaman K."/>
            <person name="Brown C.T."/>
            <person name="Hug L.A."/>
            <person name="Sharon I."/>
            <person name="Castelle C.J."/>
            <person name="Probst A.J."/>
            <person name="Thomas B.C."/>
            <person name="Singh A."/>
            <person name="Wilkins M.J."/>
            <person name="Karaoz U."/>
            <person name="Brodie E.L."/>
            <person name="Williams K.H."/>
            <person name="Hubbard S.S."/>
            <person name="Banfield J.F."/>
        </authorList>
    </citation>
    <scope>NUCLEOTIDE SEQUENCE [LARGE SCALE GENOMIC DNA]</scope>
</reference>
<dbReference type="Gene3D" id="2.60.40.10">
    <property type="entry name" value="Immunoglobulins"/>
    <property type="match status" value="1"/>
</dbReference>
<dbReference type="Gene3D" id="2.160.20.10">
    <property type="entry name" value="Single-stranded right-handed beta-helix, Pectin lyase-like"/>
    <property type="match status" value="1"/>
</dbReference>
<gene>
    <name evidence="3" type="ORF">A3F86_01725</name>
</gene>
<feature type="compositionally biased region" description="Gly residues" evidence="1">
    <location>
        <begin position="767"/>
        <end position="778"/>
    </location>
</feature>
<proteinExistence type="predicted"/>
<feature type="region of interest" description="Disordered" evidence="1">
    <location>
        <begin position="747"/>
        <end position="779"/>
    </location>
</feature>
<dbReference type="PROSITE" id="PS50853">
    <property type="entry name" value="FN3"/>
    <property type="match status" value="1"/>
</dbReference>
<dbReference type="InterPro" id="IPR011050">
    <property type="entry name" value="Pectin_lyase_fold/virulence"/>
</dbReference>
<comment type="caution">
    <text evidence="3">The sequence shown here is derived from an EMBL/GenBank/DDBJ whole genome shotgun (WGS) entry which is preliminary data.</text>
</comment>
<sequence>MQPGHTVWLRGGTYGAGGATLFQSRLRGTAAQPIIVRQYPGERAIVNGGISEMLLSQPATSYAQYVWYWGFEITNTSIQRAVPIGDINTYTVSIRPAGLDLYGEGNKAINLIIHDVGHPCIGFWRSVGDGGEINGVIMWGCGFDDTQLSAEQSGGYKLAGSGIYAQNEVGTRYIRDVISFREFTTGFKMYGSYIDGFHVEGNILFNNLQLNMEAIPNRPDGQPGARRLVVTNNYTYRPRQDGRSGVEIGRRTVLPGPEYVYDEGVDVLVKNNYFVNGDFDPWPEPIEGSQYGEYPGPSLWVDDFSDVAVTDNTIVGGVVAQWARLSSTVGTWNNNTYHSSRATNDSDRPFYFLPPPRSTNSTSQYYFNEWKNACNCDQNSTFTSGYPTQNVVVVRPNQYEQGRANVIIYNWQNLPTVSVSLANSGLQVGQSFEIRDAQNFFGSPIYTGVYTGASVTLPTNLTVVVPYVGDLNPFKPYQLAHTPPEFNVFVVFPTTTPPPTYTFTTAKTGAGSGTITGGTINCGSTCTQTAAHGSTITLTATPASGSTFSGWSGGNCSGIGTCTVTLSTNTTVTAAFTSSQPADADQDGISDSADQCPFTPASLTAAVNQNGCPKPLASTFDIKPNFHALDIRSIANLELGKALFGKVTFSQPVALLRDRSVSGVTYKDQLDLDSHLTFESKKITLNIVNLPELNKPATIVLYNVTGISVPKLLKDGEPCTTCTLVSFVDGTLTFNVLGFSTYEVIEGETPAPPPAPPVTSPPPPAPSGGGGGGGGGGVLPPAQIVPNVSSLTASPLSSSITLTWKNPAASASYQSTKVLRATALANQTYSAFSLIYEGQAERYADTAIVSGVTYLYKIQTKNQQGVLSTGVTVIASIGIPIAMAPAAVPQLPATLVEAQFRQILLDAAAIWSGQIEMILANAGSKRDTKKEQANSGQYLPALAKTSQPLTALDHNRLNYFITYGTKSAKILGTGERSGVLSSYQSAFGKLPRTETDWQDLIKIANGRWPLATSASALAKAKVSFKRLYGREAKLNHKNDNAAVTIMAYGLRPAKRNLNSEKAALRSFRYFIRRAPASALDWDMVRAIAYSGAKR</sequence>
<evidence type="ECO:0000313" key="3">
    <source>
        <dbReference type="EMBL" id="OGC08956.1"/>
    </source>
</evidence>
<evidence type="ECO:0000313" key="4">
    <source>
        <dbReference type="Proteomes" id="UP000179095"/>
    </source>
</evidence>
<dbReference type="InterPro" id="IPR044060">
    <property type="entry name" value="Bacterial_rp_domain"/>
</dbReference>
<organism evidence="3 4">
    <name type="scientific">candidate division WOR-1 bacterium RIFCSPLOWO2_12_FULL_45_9</name>
    <dbReference type="NCBI Taxonomy" id="1802568"/>
    <lineage>
        <taxon>Bacteria</taxon>
        <taxon>Bacillati</taxon>
        <taxon>Saganbacteria</taxon>
    </lineage>
</organism>
<evidence type="ECO:0000256" key="1">
    <source>
        <dbReference type="SAM" id="MobiDB-lite"/>
    </source>
</evidence>
<dbReference type="InterPro" id="IPR036903">
    <property type="entry name" value="Nup98_auto-Pept-S59_dom_sf"/>
</dbReference>
<feature type="domain" description="Fibronectin type-III" evidence="2">
    <location>
        <begin position="780"/>
        <end position="882"/>
    </location>
</feature>
<name>A0A1F4RLH2_UNCSA</name>
<dbReference type="SUPFAM" id="SSF51126">
    <property type="entry name" value="Pectin lyase-like"/>
    <property type="match status" value="1"/>
</dbReference>
<dbReference type="EMBL" id="METQ01000044">
    <property type="protein sequence ID" value="OGC08956.1"/>
    <property type="molecule type" value="Genomic_DNA"/>
</dbReference>
<dbReference type="STRING" id="1802568.A3F86_01725"/>